<proteinExistence type="predicted"/>
<accession>A0A4D6DZV6</accession>
<keyword evidence="2" id="KW-1185">Reference proteome</keyword>
<name>A0A4D6DZV6_9CAUD</name>
<dbReference type="EMBL" id="MK552105">
    <property type="protein sequence ID" value="QBZ71336.1"/>
    <property type="molecule type" value="Genomic_DNA"/>
</dbReference>
<dbReference type="Proteomes" id="UP000297193">
    <property type="component" value="Segment"/>
</dbReference>
<evidence type="ECO:0000313" key="1">
    <source>
        <dbReference type="EMBL" id="QBZ71336.1"/>
    </source>
</evidence>
<sequence>MSNKFFTVALIIKHENGTTTEIPTKFPADSWTNEQAVGYVEEMAKRVMAGHYDIEFQENQKLTNHSHEWTDA</sequence>
<organism evidence="1 2">
    <name type="scientific">Escherichia phage Jahat_MG145</name>
    <dbReference type="NCBI Taxonomy" id="2562601"/>
    <lineage>
        <taxon>Viruses</taxon>
        <taxon>Duplodnaviria</taxon>
        <taxon>Heunggongvirae</taxon>
        <taxon>Uroviricota</taxon>
        <taxon>Caudoviricetes</taxon>
        <taxon>Drexlerviridae</taxon>
        <taxon>Tempevirinae</taxon>
        <taxon>Jahatvirus</taxon>
        <taxon>Jahatvirus MG145</taxon>
    </lineage>
</organism>
<protein>
    <submittedName>
        <fullName evidence="1">Uncharacterized protein</fullName>
    </submittedName>
</protein>
<evidence type="ECO:0000313" key="2">
    <source>
        <dbReference type="Proteomes" id="UP000297193"/>
    </source>
</evidence>
<reference evidence="2" key="1">
    <citation type="submission" date="2019-02" db="EMBL/GenBank/DDBJ databases">
        <authorList>
            <person name="Olsen N.S."/>
            <person name="Kot W."/>
            <person name="Hansen L.H."/>
        </authorList>
    </citation>
    <scope>NUCLEOTIDE SEQUENCE [LARGE SCALE GENOMIC DNA]</scope>
</reference>